<dbReference type="KEGG" id="trg:TRUGW13939_04874"/>
<reference evidence="5" key="1">
    <citation type="submission" date="2020-06" db="EMBL/GenBank/DDBJ databases">
        <title>A chromosome-scale genome assembly of Talaromyces rugulosus W13939.</title>
        <authorList>
            <person name="Wang B."/>
            <person name="Guo L."/>
            <person name="Ye K."/>
            <person name="Wang L."/>
        </authorList>
    </citation>
    <scope>NUCLEOTIDE SEQUENCE [LARGE SCALE GENOMIC DNA]</scope>
    <source>
        <strain evidence="5">W13939</strain>
    </source>
</reference>
<evidence type="ECO:0000256" key="3">
    <source>
        <dbReference type="ARBA" id="ARBA00023002"/>
    </source>
</evidence>
<keyword evidence="2" id="KW-0521">NADP</keyword>
<dbReference type="Gene3D" id="3.40.50.720">
    <property type="entry name" value="NAD(P)-binding Rossmann-like Domain"/>
    <property type="match status" value="1"/>
</dbReference>
<comment type="similarity">
    <text evidence="1">Belongs to the short-chain dehydrogenases/reductases (SDR) family.</text>
</comment>
<evidence type="ECO:0000256" key="1">
    <source>
        <dbReference type="ARBA" id="ARBA00006484"/>
    </source>
</evidence>
<accession>A0A7H8QUR8</accession>
<keyword evidence="3" id="KW-0560">Oxidoreductase</keyword>
<dbReference type="Proteomes" id="UP000509510">
    <property type="component" value="Chromosome III"/>
</dbReference>
<dbReference type="InterPro" id="IPR036291">
    <property type="entry name" value="NAD(P)-bd_dom_sf"/>
</dbReference>
<organism evidence="4 5">
    <name type="scientific">Talaromyces rugulosus</name>
    <name type="common">Penicillium rugulosum</name>
    <dbReference type="NCBI Taxonomy" id="121627"/>
    <lineage>
        <taxon>Eukaryota</taxon>
        <taxon>Fungi</taxon>
        <taxon>Dikarya</taxon>
        <taxon>Ascomycota</taxon>
        <taxon>Pezizomycotina</taxon>
        <taxon>Eurotiomycetes</taxon>
        <taxon>Eurotiomycetidae</taxon>
        <taxon>Eurotiales</taxon>
        <taxon>Trichocomaceae</taxon>
        <taxon>Talaromyces</taxon>
        <taxon>Talaromyces sect. Islandici</taxon>
    </lineage>
</organism>
<evidence type="ECO:0000313" key="5">
    <source>
        <dbReference type="Proteomes" id="UP000509510"/>
    </source>
</evidence>
<dbReference type="PRINTS" id="PR00081">
    <property type="entry name" value="GDHRDH"/>
</dbReference>
<evidence type="ECO:0008006" key="6">
    <source>
        <dbReference type="Google" id="ProtNLM"/>
    </source>
</evidence>
<dbReference type="RefSeq" id="XP_035343932.1">
    <property type="nucleotide sequence ID" value="XM_035488039.1"/>
</dbReference>
<dbReference type="EMBL" id="CP055900">
    <property type="protein sequence ID" value="QKX57754.1"/>
    <property type="molecule type" value="Genomic_DNA"/>
</dbReference>
<keyword evidence="5" id="KW-1185">Reference proteome</keyword>
<dbReference type="PANTHER" id="PTHR24320">
    <property type="entry name" value="RETINOL DEHYDROGENASE"/>
    <property type="match status" value="1"/>
</dbReference>
<sequence length="320" mass="35136">MTFHPDTLPDLKGKVFIVTGGNSGIGYYSVAHLAGHGAHVYMCVRSLEKGTAAIANIKEIHPSAHVDLLHMDLMDLTSVVVAAKHFLAREAALHGLINNAGIMATPFEMTKNGHESQWQTNYLAHWVLTERLLPLMLQTAKTLPSGSVRIVNLTSSGHLSAPKSGIDFKDTSLKNSSPWLRYGQSKLANILYTKTLHKTYGPGSLNAQNGEGEIWVSAVHPGLVETSLATSVVESRSGIMYILSALRMFGLIWSADKGSWTSLFCAASRDMKPEQCGTYLEIFQRFGEPRWQSGAAKDEILAERLEEWTGDVMRKQGWAL</sequence>
<dbReference type="OrthoDB" id="191139at2759"/>
<dbReference type="AlphaFoldDB" id="A0A7H8QUR8"/>
<dbReference type="SUPFAM" id="SSF51735">
    <property type="entry name" value="NAD(P)-binding Rossmann-fold domains"/>
    <property type="match status" value="1"/>
</dbReference>
<dbReference type="GO" id="GO:0016491">
    <property type="term" value="F:oxidoreductase activity"/>
    <property type="evidence" value="ECO:0007669"/>
    <property type="project" value="UniProtKB-KW"/>
</dbReference>
<dbReference type="InterPro" id="IPR002347">
    <property type="entry name" value="SDR_fam"/>
</dbReference>
<evidence type="ECO:0000313" key="4">
    <source>
        <dbReference type="EMBL" id="QKX57754.1"/>
    </source>
</evidence>
<dbReference type="Pfam" id="PF00106">
    <property type="entry name" value="adh_short"/>
    <property type="match status" value="1"/>
</dbReference>
<proteinExistence type="inferred from homology"/>
<dbReference type="PANTHER" id="PTHR24320:SF282">
    <property type="entry name" value="WW DOMAIN-CONTAINING OXIDOREDUCTASE"/>
    <property type="match status" value="1"/>
</dbReference>
<dbReference type="GeneID" id="55992372"/>
<gene>
    <name evidence="4" type="ORF">TRUGW13939_04874</name>
</gene>
<evidence type="ECO:0000256" key="2">
    <source>
        <dbReference type="ARBA" id="ARBA00022857"/>
    </source>
</evidence>
<protein>
    <recommendedName>
        <fullName evidence="6">NAD(P)-binding protein</fullName>
    </recommendedName>
</protein>
<name>A0A7H8QUR8_TALRU</name>